<evidence type="ECO:0000256" key="1">
    <source>
        <dbReference type="ARBA" id="ARBA00022801"/>
    </source>
</evidence>
<dbReference type="InterPro" id="IPR049730">
    <property type="entry name" value="SNF2/RAD54-like_C"/>
</dbReference>
<dbReference type="SMART" id="SM00490">
    <property type="entry name" value="HELICc"/>
    <property type="match status" value="1"/>
</dbReference>
<dbReference type="GO" id="GO:0031297">
    <property type="term" value="P:replication fork processing"/>
    <property type="evidence" value="ECO:0007669"/>
    <property type="project" value="TreeGrafter"/>
</dbReference>
<dbReference type="InterPro" id="IPR038718">
    <property type="entry name" value="SNF2-like_sf"/>
</dbReference>
<evidence type="ECO:0008006" key="6">
    <source>
        <dbReference type="Google" id="ProtNLM"/>
    </source>
</evidence>
<dbReference type="Pfam" id="PF00176">
    <property type="entry name" value="SNF2-rel_dom"/>
    <property type="match status" value="1"/>
</dbReference>
<dbReference type="InterPro" id="IPR001650">
    <property type="entry name" value="Helicase_C-like"/>
</dbReference>
<proteinExistence type="predicted"/>
<dbReference type="PANTHER" id="PTHR45766:SF6">
    <property type="entry name" value="SWI_SNF-RELATED MATRIX-ASSOCIATED ACTIN-DEPENDENT REGULATOR OF CHROMATIN SUBFAMILY A-LIKE PROTEIN 1"/>
    <property type="match status" value="1"/>
</dbReference>
<dbReference type="InterPro" id="IPR014001">
    <property type="entry name" value="Helicase_ATP-bd"/>
</dbReference>
<accession>A0A6G7GJ98</accession>
<name>A0A6G7GJ98_KUEST</name>
<dbReference type="CDD" id="cd18793">
    <property type="entry name" value="SF2_C_SNF"/>
    <property type="match status" value="1"/>
</dbReference>
<dbReference type="SMART" id="SM00487">
    <property type="entry name" value="DEXDc"/>
    <property type="match status" value="1"/>
</dbReference>
<organism evidence="4 5">
    <name type="scientific">Kuenenia stuttgartiensis</name>
    <dbReference type="NCBI Taxonomy" id="174633"/>
    <lineage>
        <taxon>Bacteria</taxon>
        <taxon>Pseudomonadati</taxon>
        <taxon>Planctomycetota</taxon>
        <taxon>Candidatus Brocadiia</taxon>
        <taxon>Candidatus Brocadiales</taxon>
        <taxon>Candidatus Brocadiaceae</taxon>
        <taxon>Candidatus Kuenenia</taxon>
    </lineage>
</organism>
<keyword evidence="1" id="KW-0378">Hydrolase</keyword>
<evidence type="ECO:0000259" key="2">
    <source>
        <dbReference type="PROSITE" id="PS51192"/>
    </source>
</evidence>
<reference evidence="4 5" key="1">
    <citation type="submission" date="2020-02" db="EMBL/GenBank/DDBJ databases">
        <title>Newly sequenced genome of strain CSTR1 showed variability in Candidatus Kuenenia stuttgartiensis genomes.</title>
        <authorList>
            <person name="Ding C."/>
            <person name="Adrian L."/>
        </authorList>
    </citation>
    <scope>NUCLEOTIDE SEQUENCE [LARGE SCALE GENOMIC DNA]</scope>
    <source>
        <strain evidence="4 5">CSTR1</strain>
    </source>
</reference>
<dbReference type="Proteomes" id="UP000501926">
    <property type="component" value="Chromosome"/>
</dbReference>
<dbReference type="InterPro" id="IPR027417">
    <property type="entry name" value="P-loop_NTPase"/>
</dbReference>
<feature type="domain" description="Helicase ATP-binding" evidence="2">
    <location>
        <begin position="278"/>
        <end position="434"/>
    </location>
</feature>
<dbReference type="GO" id="GO:0005524">
    <property type="term" value="F:ATP binding"/>
    <property type="evidence" value="ECO:0007669"/>
    <property type="project" value="InterPro"/>
</dbReference>
<dbReference type="Gene3D" id="3.40.50.300">
    <property type="entry name" value="P-loop containing nucleotide triphosphate hydrolases"/>
    <property type="match status" value="1"/>
</dbReference>
<protein>
    <recommendedName>
        <fullName evidence="6">Helicase</fullName>
    </recommendedName>
</protein>
<dbReference type="PROSITE" id="PS51192">
    <property type="entry name" value="HELICASE_ATP_BIND_1"/>
    <property type="match status" value="1"/>
</dbReference>
<dbReference type="PANTHER" id="PTHR45766">
    <property type="entry name" value="DNA ANNEALING HELICASE AND ENDONUCLEASE ZRANB3 FAMILY MEMBER"/>
    <property type="match status" value="1"/>
</dbReference>
<dbReference type="GO" id="GO:0006281">
    <property type="term" value="P:DNA repair"/>
    <property type="evidence" value="ECO:0007669"/>
    <property type="project" value="TreeGrafter"/>
</dbReference>
<dbReference type="InterPro" id="IPR000330">
    <property type="entry name" value="SNF2_N"/>
</dbReference>
<dbReference type="Gene3D" id="3.30.870.10">
    <property type="entry name" value="Endonuclease Chain A"/>
    <property type="match status" value="1"/>
</dbReference>
<evidence type="ECO:0000313" key="5">
    <source>
        <dbReference type="Proteomes" id="UP000501926"/>
    </source>
</evidence>
<dbReference type="Pfam" id="PF00271">
    <property type="entry name" value="Helicase_C"/>
    <property type="match status" value="1"/>
</dbReference>
<feature type="domain" description="Helicase C-terminal" evidence="3">
    <location>
        <begin position="700"/>
        <end position="917"/>
    </location>
</feature>
<dbReference type="SUPFAM" id="SSF52540">
    <property type="entry name" value="P-loop containing nucleoside triphosphate hydrolases"/>
    <property type="match status" value="1"/>
</dbReference>
<dbReference type="EMBL" id="CP049055">
    <property type="protein sequence ID" value="QII09432.1"/>
    <property type="molecule type" value="Genomic_DNA"/>
</dbReference>
<dbReference type="Gene3D" id="3.40.50.10810">
    <property type="entry name" value="Tandem AAA-ATPase domain"/>
    <property type="match status" value="1"/>
</dbReference>
<evidence type="ECO:0000313" key="4">
    <source>
        <dbReference type="EMBL" id="QII09432.1"/>
    </source>
</evidence>
<evidence type="ECO:0000259" key="3">
    <source>
        <dbReference type="PROSITE" id="PS51194"/>
    </source>
</evidence>
<gene>
    <name evidence="4" type="ORF">KsCSTR_00530</name>
</gene>
<dbReference type="PROSITE" id="PS51194">
    <property type="entry name" value="HELICASE_CTER"/>
    <property type="match status" value="1"/>
</dbReference>
<dbReference type="AlphaFoldDB" id="A0A6G7GJ98"/>
<dbReference type="GO" id="GO:0016787">
    <property type="term" value="F:hydrolase activity"/>
    <property type="evidence" value="ECO:0007669"/>
    <property type="project" value="UniProtKB-KW"/>
</dbReference>
<sequence>MPNVHVGQGERKRMILDNKNENKKVYQWLKEYTESGKIDIVTGYFTVGALSYLSHQINEKIQAFRMVLGDIVNIDMMQDRTIDLLSENIAIEAALKLSSVAKEAVEFLKQEKVEAKTLEPNFCHAKVYLFNPEKDDRHKYFISGSSNLTEAGIGLKETNNIELNIAETGNNNQYLELVKWFDELWKSKEAHKSKTIVDESGKKHTTPFKEYLIEAIERIFIKYTPKQLYYKVLFELFGNQLLTEQDNPEFNRQVGRLENTVIYNTLYDFQQKGVLSIIRMIQKYDGAILADAVGLGKTWSALAIMKFFQMQGREIILVCPKKLQHNWHRYRRHQNSKFEKDQLEYFIRYHTDMHTERMERYTDIADKFFVSEKPKLFVIDESHNLRNGKSQRYNFLVNEILKKNDDAKVLMLTATPINNTLIDIRNQFKLVKQGNTDGFYESHSIRNVDHLFNRAQHAFFKWREGENLKIADFIKILPSDFFRLTDSLTVARTRPMIEKQNTGLFFPKKRKPENIFVTPKQIGNFDSFEELFDHFPPLLSGYQPTFYIEQSEYVEKIHDERQRDRFLVKMLYILLVKRLESSWFSFHSTVGKILAHHQNALDKINQYEQGKKNVEIEDAFEQDIFDEDEQEDLADDLSLGKKRPISLAEIDSAGNLGNLKKDLKKDIDALDLLNRNLLRFRDDLTAETKKPRNYKSKDEKLQSLIEKINEKRDAGKNENNPKVVIFTVYKDTAFYLFDQLIKRGFKDLAVISGDVSKTDSSAHETKLFEPILERFAPFTKLFNEKEWSFIPSSPNLTKDKQYTEWLEWLSENDKKTYEQIKNPIDILISTDVLSEGQNLQDCDMVINYDIHWNPVRVIQRMGRIDRLGSPNKEIFGINYWPSDNINTYLNLKGRIEERMAMMKLAGSEVNLEFSDSFKEMATDADFEHKMNEKMLKQMQTSWDDIEGHESGLGFDNLSLEDFRQDLLAELQKDENFYKRMPKGVYTGFKADKSICPENGIIALLGFPAKPPKALSYEYQTYDLIYIDKEGKQVLLNQKEVLDALSLHKEESRFVPEAIEKGEEEAIGGLVNTLKKWLEAQSTEEEILEDGTVKKRAGSETKDILSKLKTGDSLTLTRVKQNISVSEKYQLQNFDLITWFLVN</sequence>